<keyword evidence="21" id="KW-1185">Reference proteome</keyword>
<dbReference type="InterPro" id="IPR009057">
    <property type="entry name" value="Homeodomain-like_sf"/>
</dbReference>
<dbReference type="InterPro" id="IPR003593">
    <property type="entry name" value="AAA+_ATPase"/>
</dbReference>
<keyword evidence="3" id="KW-0963">Cytoplasm</keyword>
<organism evidence="20 21">
    <name type="scientific">Croceicoccus esteveae</name>
    <dbReference type="NCBI Taxonomy" id="3075597"/>
    <lineage>
        <taxon>Bacteria</taxon>
        <taxon>Pseudomonadati</taxon>
        <taxon>Pseudomonadota</taxon>
        <taxon>Alphaproteobacteria</taxon>
        <taxon>Sphingomonadales</taxon>
        <taxon>Erythrobacteraceae</taxon>
        <taxon>Croceicoccus</taxon>
    </lineage>
</organism>
<evidence type="ECO:0000259" key="19">
    <source>
        <dbReference type="PROSITE" id="PS50110"/>
    </source>
</evidence>
<evidence type="ECO:0000256" key="15">
    <source>
        <dbReference type="ARBA" id="ARBA00031910"/>
    </source>
</evidence>
<evidence type="ECO:0000256" key="4">
    <source>
        <dbReference type="ARBA" id="ARBA00022491"/>
    </source>
</evidence>
<keyword evidence="13" id="KW-0535">Nitrogen fixation</keyword>
<dbReference type="InterPro" id="IPR002078">
    <property type="entry name" value="Sigma_54_int"/>
</dbReference>
<name>A0ABU2ZG08_9SPHN</name>
<dbReference type="InterPro" id="IPR025944">
    <property type="entry name" value="Sigma_54_int_dom_CS"/>
</dbReference>
<dbReference type="SUPFAM" id="SSF52540">
    <property type="entry name" value="P-loop containing nucleoside triphosphate hydrolases"/>
    <property type="match status" value="1"/>
</dbReference>
<evidence type="ECO:0000256" key="5">
    <source>
        <dbReference type="ARBA" id="ARBA00022553"/>
    </source>
</evidence>
<dbReference type="CDD" id="cd00156">
    <property type="entry name" value="REC"/>
    <property type="match status" value="1"/>
</dbReference>
<dbReference type="InterPro" id="IPR011006">
    <property type="entry name" value="CheY-like_superfamily"/>
</dbReference>
<feature type="domain" description="Response regulatory" evidence="19">
    <location>
        <begin position="7"/>
        <end position="124"/>
    </location>
</feature>
<evidence type="ECO:0000259" key="18">
    <source>
        <dbReference type="PROSITE" id="PS50045"/>
    </source>
</evidence>
<evidence type="ECO:0000256" key="6">
    <source>
        <dbReference type="ARBA" id="ARBA00022741"/>
    </source>
</evidence>
<evidence type="ECO:0000256" key="9">
    <source>
        <dbReference type="ARBA" id="ARBA00023015"/>
    </source>
</evidence>
<evidence type="ECO:0000256" key="1">
    <source>
        <dbReference type="ARBA" id="ARBA00004496"/>
    </source>
</evidence>
<evidence type="ECO:0000256" key="8">
    <source>
        <dbReference type="ARBA" id="ARBA00023012"/>
    </source>
</evidence>
<accession>A0ABU2ZG08</accession>
<evidence type="ECO:0000256" key="7">
    <source>
        <dbReference type="ARBA" id="ARBA00022840"/>
    </source>
</evidence>
<evidence type="ECO:0000256" key="12">
    <source>
        <dbReference type="ARBA" id="ARBA00023163"/>
    </source>
</evidence>
<keyword evidence="8" id="KW-0902">Two-component regulatory system</keyword>
<dbReference type="RefSeq" id="WP_311339564.1">
    <property type="nucleotide sequence ID" value="NZ_JAVRHS010000001.1"/>
</dbReference>
<dbReference type="EMBL" id="JAVRHS010000001">
    <property type="protein sequence ID" value="MDT0575013.1"/>
    <property type="molecule type" value="Genomic_DNA"/>
</dbReference>
<evidence type="ECO:0000256" key="3">
    <source>
        <dbReference type="ARBA" id="ARBA00022490"/>
    </source>
</evidence>
<evidence type="ECO:0000256" key="17">
    <source>
        <dbReference type="PROSITE-ProRule" id="PRU00169"/>
    </source>
</evidence>
<comment type="subcellular location">
    <subcellularLocation>
        <location evidence="1">Cytoplasm</location>
    </subcellularLocation>
</comment>
<comment type="caution">
    <text evidence="20">The sequence shown here is derived from an EMBL/GenBank/DDBJ whole genome shotgun (WGS) entry which is preliminary data.</text>
</comment>
<dbReference type="Pfam" id="PF00158">
    <property type="entry name" value="Sigma54_activat"/>
    <property type="match status" value="1"/>
</dbReference>
<dbReference type="PROSITE" id="PS50045">
    <property type="entry name" value="SIGMA54_INTERACT_4"/>
    <property type="match status" value="1"/>
</dbReference>
<dbReference type="InterPro" id="IPR058031">
    <property type="entry name" value="AAA_lid_NorR"/>
</dbReference>
<dbReference type="PROSITE" id="PS50110">
    <property type="entry name" value="RESPONSE_REGULATORY"/>
    <property type="match status" value="1"/>
</dbReference>
<dbReference type="Pfam" id="PF25601">
    <property type="entry name" value="AAA_lid_14"/>
    <property type="match status" value="1"/>
</dbReference>
<dbReference type="Gene3D" id="3.40.50.300">
    <property type="entry name" value="P-loop containing nucleotide triphosphate hydrolases"/>
    <property type="match status" value="1"/>
</dbReference>
<keyword evidence="11" id="KW-0010">Activator</keyword>
<protein>
    <recommendedName>
        <fullName evidence="2">DNA-binding transcriptional regulator NtrC</fullName>
    </recommendedName>
    <alternativeName>
        <fullName evidence="14">Nitrogen regulation protein NR(I)</fullName>
    </alternativeName>
    <alternativeName>
        <fullName evidence="15">Nitrogen regulator I</fullName>
    </alternativeName>
</protein>
<dbReference type="Pfam" id="PF02954">
    <property type="entry name" value="HTH_8"/>
    <property type="match status" value="1"/>
</dbReference>
<dbReference type="InterPro" id="IPR001789">
    <property type="entry name" value="Sig_transdc_resp-reg_receiver"/>
</dbReference>
<dbReference type="SMART" id="SM00382">
    <property type="entry name" value="AAA"/>
    <property type="match status" value="1"/>
</dbReference>
<evidence type="ECO:0000313" key="20">
    <source>
        <dbReference type="EMBL" id="MDT0575013.1"/>
    </source>
</evidence>
<keyword evidence="9" id="KW-0805">Transcription regulation</keyword>
<dbReference type="Gene3D" id="3.40.50.2300">
    <property type="match status" value="1"/>
</dbReference>
<keyword evidence="10" id="KW-0238">DNA-binding</keyword>
<dbReference type="InterPro" id="IPR002197">
    <property type="entry name" value="HTH_Fis"/>
</dbReference>
<dbReference type="SUPFAM" id="SSF46689">
    <property type="entry name" value="Homeodomain-like"/>
    <property type="match status" value="1"/>
</dbReference>
<keyword evidence="7" id="KW-0067">ATP-binding</keyword>
<proteinExistence type="predicted"/>
<dbReference type="PANTHER" id="PTHR32071">
    <property type="entry name" value="TRANSCRIPTIONAL REGULATORY PROTEIN"/>
    <property type="match status" value="1"/>
</dbReference>
<dbReference type="Pfam" id="PF00072">
    <property type="entry name" value="Response_reg"/>
    <property type="match status" value="1"/>
</dbReference>
<evidence type="ECO:0000256" key="13">
    <source>
        <dbReference type="ARBA" id="ARBA00023231"/>
    </source>
</evidence>
<comment type="function">
    <text evidence="16">Member of the two-component regulatory system NtrB/NtrC, which controls expression of the nitrogen-regulated (ntr) genes in response to nitrogen limitation. Phosphorylated NtrC binds directly to DNA and stimulates the formation of open promoter-sigma54-RNA polymerase complexes.</text>
</comment>
<gene>
    <name evidence="20" type="ORF">RM533_02305</name>
</gene>
<evidence type="ECO:0000256" key="10">
    <source>
        <dbReference type="ARBA" id="ARBA00023125"/>
    </source>
</evidence>
<dbReference type="Gene3D" id="1.10.8.60">
    <property type="match status" value="1"/>
</dbReference>
<keyword evidence="6" id="KW-0547">Nucleotide-binding</keyword>
<keyword evidence="5 17" id="KW-0597">Phosphoprotein</keyword>
<dbReference type="SMART" id="SM00448">
    <property type="entry name" value="REC"/>
    <property type="match status" value="1"/>
</dbReference>
<dbReference type="Proteomes" id="UP001259803">
    <property type="component" value="Unassembled WGS sequence"/>
</dbReference>
<keyword evidence="12" id="KW-0804">Transcription</keyword>
<evidence type="ECO:0000313" key="21">
    <source>
        <dbReference type="Proteomes" id="UP001259803"/>
    </source>
</evidence>
<evidence type="ECO:0000256" key="2">
    <source>
        <dbReference type="ARBA" id="ARBA00019059"/>
    </source>
</evidence>
<feature type="domain" description="Sigma-54 factor interaction" evidence="18">
    <location>
        <begin position="149"/>
        <end position="378"/>
    </location>
</feature>
<feature type="modified residue" description="4-aspartylphosphate" evidence="17">
    <location>
        <position position="59"/>
    </location>
</feature>
<dbReference type="InterPro" id="IPR027417">
    <property type="entry name" value="P-loop_NTPase"/>
</dbReference>
<reference evidence="20 21" key="1">
    <citation type="submission" date="2023-09" db="EMBL/GenBank/DDBJ databases">
        <authorList>
            <person name="Rey-Velasco X."/>
        </authorList>
    </citation>
    <scope>NUCLEOTIDE SEQUENCE [LARGE SCALE GENOMIC DNA]</scope>
    <source>
        <strain evidence="20 21">F390</strain>
    </source>
</reference>
<dbReference type="PROSITE" id="PS00688">
    <property type="entry name" value="SIGMA54_INTERACT_3"/>
    <property type="match status" value="1"/>
</dbReference>
<dbReference type="PANTHER" id="PTHR32071:SF95">
    <property type="entry name" value="DNA-BINDING TRANSCRIPTIONAL REGULATOR NTRC"/>
    <property type="match status" value="1"/>
</dbReference>
<sequence>MEQESRLLLLVDDDPAQIRMVSSIASRATWRVMHVGDGDAALSLLRQPDAPHFDALLLDSWIAGEDSCQLIGQIHALLPELAVLLLTASSSPLLAVQAMRAGAADYLIKPLAAERLLYALESSSSREADGGTLLPLSEKLDSPPDFDMMIGSAPNFRSALARAAKTARGHGLALISGEIGTGKEVLARAMHSASPRAREPLHIMHAAGMAPGHLESALYGHERGAFAGAFDRRVGALEKADGATLLIDDIEHLPLALQARLVQTIERGEIKPVGAQHGFRVDVRIICTSSAPCGELQEAGVLDPRLCGLFDPAEILLPPLRARQGDIYSLSRHFLRLIGKQPGLRTLSITDEALALLNGYSWPGNLRQLQAVLFRAAIFCDTDALSPADFPQLLNIVGADLVPSAPAAGGVTLFSADGNIRRLEDIEADVIRLAIGHYRGRMSEVARRLDIGRSTLYRKLVELGIDNAA</sequence>
<dbReference type="SUPFAM" id="SSF52172">
    <property type="entry name" value="CheY-like"/>
    <property type="match status" value="1"/>
</dbReference>
<evidence type="ECO:0000256" key="16">
    <source>
        <dbReference type="ARBA" id="ARBA00043886"/>
    </source>
</evidence>
<dbReference type="CDD" id="cd00009">
    <property type="entry name" value="AAA"/>
    <property type="match status" value="1"/>
</dbReference>
<evidence type="ECO:0000256" key="11">
    <source>
        <dbReference type="ARBA" id="ARBA00023159"/>
    </source>
</evidence>
<dbReference type="Gene3D" id="1.10.10.60">
    <property type="entry name" value="Homeodomain-like"/>
    <property type="match status" value="1"/>
</dbReference>
<keyword evidence="4" id="KW-0678">Repressor</keyword>
<evidence type="ECO:0000256" key="14">
    <source>
        <dbReference type="ARBA" id="ARBA00029881"/>
    </source>
</evidence>